<reference evidence="8 9" key="1">
    <citation type="submission" date="2020-08" db="EMBL/GenBank/DDBJ databases">
        <title>Genomic Encyclopedia of Type Strains, Phase IV (KMG-IV): sequencing the most valuable type-strain genomes for metagenomic binning, comparative biology and taxonomic classification.</title>
        <authorList>
            <person name="Goeker M."/>
        </authorList>
    </citation>
    <scope>NUCLEOTIDE SEQUENCE [LARGE SCALE GENOMIC DNA]</scope>
    <source>
        <strain evidence="8 9">DSM 105137</strain>
    </source>
</reference>
<dbReference type="Pfam" id="PF13488">
    <property type="entry name" value="Gly-zipper_Omp"/>
    <property type="match status" value="1"/>
</dbReference>
<dbReference type="InterPro" id="IPR036737">
    <property type="entry name" value="OmpA-like_sf"/>
</dbReference>
<dbReference type="PROSITE" id="PS51123">
    <property type="entry name" value="OMPA_2"/>
    <property type="match status" value="1"/>
</dbReference>
<sequence length="236" mass="24794">MKTIIKSFPLFLLALMLVFATGCNTSRAVKGGAAGGAVGGVIGGAIGKNNGSGTKGAIIGSVIGGAAGAVIGDYMDKQAKEVEQIEGAEVARVETTTEDGETVTSGYTITFDSGVLFAFGKYSLTDASRIELQKMADVFKKYPDTNIKIDGHTDNVGSDNSNQRLSEQRAASVADYLTSLGIDRTRMTTEGFGETRPVETNDTDAGRQANRRVEVAITPTEQLQQKAEEGTLTVPE</sequence>
<dbReference type="InterPro" id="IPR050330">
    <property type="entry name" value="Bact_OuterMem_StrucFunc"/>
</dbReference>
<evidence type="ECO:0000256" key="6">
    <source>
        <dbReference type="SAM" id="SignalP"/>
    </source>
</evidence>
<comment type="subcellular location">
    <subcellularLocation>
        <location evidence="1">Cell outer membrane</location>
    </subcellularLocation>
</comment>
<feature type="chain" id="PRO_5032892057" evidence="6">
    <location>
        <begin position="21"/>
        <end position="236"/>
    </location>
</feature>
<dbReference type="PRINTS" id="PR01023">
    <property type="entry name" value="NAFLGMOTY"/>
</dbReference>
<dbReference type="EMBL" id="JACIFF010000010">
    <property type="protein sequence ID" value="MBB4080820.1"/>
    <property type="molecule type" value="Genomic_DNA"/>
</dbReference>
<gene>
    <name evidence="8" type="ORF">GGR28_003459</name>
</gene>
<dbReference type="Gene3D" id="3.30.1330.60">
    <property type="entry name" value="OmpA-like domain"/>
    <property type="match status" value="1"/>
</dbReference>
<evidence type="ECO:0000313" key="9">
    <source>
        <dbReference type="Proteomes" id="UP000576209"/>
    </source>
</evidence>
<dbReference type="Pfam" id="PF00691">
    <property type="entry name" value="OmpA"/>
    <property type="match status" value="1"/>
</dbReference>
<dbReference type="Proteomes" id="UP000576209">
    <property type="component" value="Unassembled WGS sequence"/>
</dbReference>
<evidence type="ECO:0000259" key="7">
    <source>
        <dbReference type="PROSITE" id="PS51123"/>
    </source>
</evidence>
<comment type="caution">
    <text evidence="8">The sequence shown here is derived from an EMBL/GenBank/DDBJ whole genome shotgun (WGS) entry which is preliminary data.</text>
</comment>
<dbReference type="PRINTS" id="PR01021">
    <property type="entry name" value="OMPADOMAIN"/>
</dbReference>
<evidence type="ECO:0000256" key="5">
    <source>
        <dbReference type="SAM" id="MobiDB-lite"/>
    </source>
</evidence>
<feature type="region of interest" description="Disordered" evidence="5">
    <location>
        <begin position="190"/>
        <end position="212"/>
    </location>
</feature>
<evidence type="ECO:0000256" key="4">
    <source>
        <dbReference type="PROSITE-ProRule" id="PRU00473"/>
    </source>
</evidence>
<dbReference type="SUPFAM" id="SSF103088">
    <property type="entry name" value="OmpA-like"/>
    <property type="match status" value="1"/>
</dbReference>
<protein>
    <submittedName>
        <fullName evidence="8">Outer membrane protein OmpA-like peptidoglycan-associated protein</fullName>
    </submittedName>
</protein>
<dbReference type="PROSITE" id="PS51257">
    <property type="entry name" value="PROKAR_LIPOPROTEIN"/>
    <property type="match status" value="1"/>
</dbReference>
<dbReference type="InterPro" id="IPR039567">
    <property type="entry name" value="Gly-zipper"/>
</dbReference>
<accession>A0A840E703</accession>
<dbReference type="RefSeq" id="WP_183497050.1">
    <property type="nucleotide sequence ID" value="NZ_JACIFF010000010.1"/>
</dbReference>
<dbReference type="PANTHER" id="PTHR30329">
    <property type="entry name" value="STATOR ELEMENT OF FLAGELLAR MOTOR COMPLEX"/>
    <property type="match status" value="1"/>
</dbReference>
<keyword evidence="9" id="KW-1185">Reference proteome</keyword>
<proteinExistence type="predicted"/>
<dbReference type="CDD" id="cd07185">
    <property type="entry name" value="OmpA_C-like"/>
    <property type="match status" value="1"/>
</dbReference>
<evidence type="ECO:0000256" key="3">
    <source>
        <dbReference type="ARBA" id="ARBA00023237"/>
    </source>
</evidence>
<dbReference type="GO" id="GO:0009279">
    <property type="term" value="C:cell outer membrane"/>
    <property type="evidence" value="ECO:0007669"/>
    <property type="project" value="UniProtKB-SubCell"/>
</dbReference>
<keyword evidence="6" id="KW-0732">Signal</keyword>
<evidence type="ECO:0000313" key="8">
    <source>
        <dbReference type="EMBL" id="MBB4080820.1"/>
    </source>
</evidence>
<keyword evidence="2 4" id="KW-0472">Membrane</keyword>
<name>A0A840E703_9BACT</name>
<evidence type="ECO:0000256" key="1">
    <source>
        <dbReference type="ARBA" id="ARBA00004442"/>
    </source>
</evidence>
<evidence type="ECO:0000256" key="2">
    <source>
        <dbReference type="ARBA" id="ARBA00023136"/>
    </source>
</evidence>
<dbReference type="AlphaFoldDB" id="A0A840E703"/>
<feature type="signal peptide" evidence="6">
    <location>
        <begin position="1"/>
        <end position="20"/>
    </location>
</feature>
<feature type="domain" description="OmpA-like" evidence="7">
    <location>
        <begin position="104"/>
        <end position="221"/>
    </location>
</feature>
<keyword evidence="3" id="KW-0998">Cell outer membrane</keyword>
<dbReference type="PANTHER" id="PTHR30329:SF21">
    <property type="entry name" value="LIPOPROTEIN YIAD-RELATED"/>
    <property type="match status" value="1"/>
</dbReference>
<organism evidence="8 9">
    <name type="scientific">Neolewinella aquimaris</name>
    <dbReference type="NCBI Taxonomy" id="1835722"/>
    <lineage>
        <taxon>Bacteria</taxon>
        <taxon>Pseudomonadati</taxon>
        <taxon>Bacteroidota</taxon>
        <taxon>Saprospiria</taxon>
        <taxon>Saprospirales</taxon>
        <taxon>Lewinellaceae</taxon>
        <taxon>Neolewinella</taxon>
    </lineage>
</organism>
<dbReference type="InterPro" id="IPR006665">
    <property type="entry name" value="OmpA-like"/>
</dbReference>
<dbReference type="InterPro" id="IPR006664">
    <property type="entry name" value="OMP_bac"/>
</dbReference>